<feature type="transmembrane region" description="Helical" evidence="1">
    <location>
        <begin position="683"/>
        <end position="703"/>
    </location>
</feature>
<protein>
    <recommendedName>
        <fullName evidence="7">LPXTG cell wall anchor domain-containing protein</fullName>
    </recommendedName>
</protein>
<dbReference type="EMBL" id="WKRA01000041">
    <property type="protein sequence ID" value="MSD17377.1"/>
    <property type="molecule type" value="Genomic_DNA"/>
</dbReference>
<evidence type="ECO:0000313" key="5">
    <source>
        <dbReference type="Proteomes" id="UP000095492"/>
    </source>
</evidence>
<feature type="chain" id="PRO_5036007542" description="LPXTG cell wall anchor domain-containing protein" evidence="2">
    <location>
        <begin position="33"/>
        <end position="709"/>
    </location>
</feature>
<keyword evidence="2" id="KW-0732">Signal</keyword>
<name>A0A173QUW6_EUBRA</name>
<evidence type="ECO:0000256" key="2">
    <source>
        <dbReference type="SAM" id="SignalP"/>
    </source>
</evidence>
<evidence type="ECO:0000313" key="6">
    <source>
        <dbReference type="Proteomes" id="UP000431304"/>
    </source>
</evidence>
<keyword evidence="1" id="KW-1133">Transmembrane helix</keyword>
<dbReference type="Proteomes" id="UP000095492">
    <property type="component" value="Unassembled WGS sequence"/>
</dbReference>
<dbReference type="Proteomes" id="UP000431304">
    <property type="component" value="Unassembled WGS sequence"/>
</dbReference>
<dbReference type="RefSeq" id="WP_021739639.1">
    <property type="nucleotide sequence ID" value="NZ_CABKSU010000078.1"/>
</dbReference>
<evidence type="ECO:0000313" key="3">
    <source>
        <dbReference type="EMBL" id="CUM69395.1"/>
    </source>
</evidence>
<organism evidence="3 5">
    <name type="scientific">Eubacterium ramulus</name>
    <dbReference type="NCBI Taxonomy" id="39490"/>
    <lineage>
        <taxon>Bacteria</taxon>
        <taxon>Bacillati</taxon>
        <taxon>Bacillota</taxon>
        <taxon>Clostridia</taxon>
        <taxon>Eubacteriales</taxon>
        <taxon>Eubacteriaceae</taxon>
        <taxon>Eubacterium</taxon>
    </lineage>
</organism>
<gene>
    <name evidence="3" type="ORF">ERS852448_00023</name>
    <name evidence="4" type="ORF">GKE72_15215</name>
</gene>
<reference evidence="3 5" key="1">
    <citation type="submission" date="2015-09" db="EMBL/GenBank/DDBJ databases">
        <authorList>
            <consortium name="Pathogen Informatics"/>
        </authorList>
    </citation>
    <scope>NUCLEOTIDE SEQUENCE [LARGE SCALE GENOMIC DNA]</scope>
    <source>
        <strain evidence="3 5">2789STDY5608891</strain>
    </source>
</reference>
<dbReference type="OrthoDB" id="1771675at2"/>
<feature type="signal peptide" evidence="2">
    <location>
        <begin position="1"/>
        <end position="32"/>
    </location>
</feature>
<keyword evidence="1" id="KW-0812">Transmembrane</keyword>
<dbReference type="STRING" id="39490.ERS852448_00023"/>
<evidence type="ECO:0008006" key="7">
    <source>
        <dbReference type="Google" id="ProtNLM"/>
    </source>
</evidence>
<evidence type="ECO:0000256" key="1">
    <source>
        <dbReference type="SAM" id="Phobius"/>
    </source>
</evidence>
<dbReference type="EMBL" id="CYYA01000001">
    <property type="protein sequence ID" value="CUM69395.1"/>
    <property type="molecule type" value="Genomic_DNA"/>
</dbReference>
<keyword evidence="1" id="KW-0472">Membrane</keyword>
<dbReference type="GeneID" id="42787032"/>
<dbReference type="InterPro" id="IPR013783">
    <property type="entry name" value="Ig-like_fold"/>
</dbReference>
<sequence>MKQRYLKKPCSFLLVSAMVLTMFPTFSTSVHAEENQSPTKEQFSTVEELKNYDTNDNDGVKNPAKVYFGNNNQQWWIAGSQSNDSITLFSASSMRDDVQFESNYMDNKTYDDKWNCTYPDREPAEVFPNHYGASYIRNVTLKEMEASFFTSSEQALINETTIYTDDTKNNSVYSTTDKLYLAYGDQEDYNHITVGKNSANDLNDGLRIDPSYWGKSVLELFWIRSPFVSNDDPNDGSSVLTAWPSKNYPAFNGAQTSNVEKIRPAFELNSSTILFASAVPSATSTGNLTLQDTDGDGAFTLRYDAGKYSKNLGSAVISYDESKVILTDVPNGTYLVAQNSNGTYAKQITNETEVSASGMNLDNFANCKIWLETTDTANRITYAALAEKEQETAVNIVAGAGLNITSENGVQKVVPNTAITNIIVEAVDGYFLPDGYEDGIQGLNGLTVTNITKNGFTIIGTPASDVNITLPPATKAVYSMLLSGDGTFTGTCVGYQPINAKEFTITNSGNVDLENVDISITGTDKDKFELSGDGTTTIQPNDTLKVAVAPKDSLATGIYRATLTVTAANAQIATTELQFTVNEHDYVAVVTPPNCTEKGYTTYTCRNCSHSYKGNEVDATGHTWGEWKVIKEATTTETGKKERVCERCDYKEIAVISMISNKEQPTTSTKPDTAVKTGDSTNILLWSMVMVISLAGMLTALFFKRRRNR</sequence>
<dbReference type="AlphaFoldDB" id="A0A173QUW6"/>
<accession>A0A173QUW6</accession>
<dbReference type="Gene3D" id="2.60.40.10">
    <property type="entry name" value="Immunoglobulins"/>
    <property type="match status" value="1"/>
</dbReference>
<proteinExistence type="predicted"/>
<evidence type="ECO:0000313" key="4">
    <source>
        <dbReference type="EMBL" id="MSD17377.1"/>
    </source>
</evidence>
<reference evidence="4 6" key="2">
    <citation type="journal article" date="2019" name="Nat. Med.">
        <title>A library of human gut bacterial isolates paired with longitudinal multiomics data enables mechanistic microbiome research.</title>
        <authorList>
            <person name="Poyet M."/>
            <person name="Groussin M."/>
            <person name="Gibbons S.M."/>
            <person name="Avila-Pacheco J."/>
            <person name="Jiang X."/>
            <person name="Kearney S.M."/>
            <person name="Perrotta A.R."/>
            <person name="Berdy B."/>
            <person name="Zhao S."/>
            <person name="Lieberman T.D."/>
            <person name="Swanson P.K."/>
            <person name="Smith M."/>
            <person name="Roesemann S."/>
            <person name="Alexander J.E."/>
            <person name="Rich S.A."/>
            <person name="Livny J."/>
            <person name="Vlamakis H."/>
            <person name="Clish C."/>
            <person name="Bullock K."/>
            <person name="Deik A."/>
            <person name="Scott J."/>
            <person name="Pierce K.A."/>
            <person name="Xavier R.J."/>
            <person name="Alm E.J."/>
        </authorList>
    </citation>
    <scope>NUCLEOTIDE SEQUENCE [LARGE SCALE GENOMIC DNA]</scope>
    <source>
        <strain evidence="4 6">BIOML-A3</strain>
    </source>
</reference>